<evidence type="ECO:0000313" key="2">
    <source>
        <dbReference type="EMBL" id="GEU36117.1"/>
    </source>
</evidence>
<organism evidence="2">
    <name type="scientific">Tanacetum cinerariifolium</name>
    <name type="common">Dalmatian daisy</name>
    <name type="synonym">Chrysanthemum cinerariifolium</name>
    <dbReference type="NCBI Taxonomy" id="118510"/>
    <lineage>
        <taxon>Eukaryota</taxon>
        <taxon>Viridiplantae</taxon>
        <taxon>Streptophyta</taxon>
        <taxon>Embryophyta</taxon>
        <taxon>Tracheophyta</taxon>
        <taxon>Spermatophyta</taxon>
        <taxon>Magnoliopsida</taxon>
        <taxon>eudicotyledons</taxon>
        <taxon>Gunneridae</taxon>
        <taxon>Pentapetalae</taxon>
        <taxon>asterids</taxon>
        <taxon>campanulids</taxon>
        <taxon>Asterales</taxon>
        <taxon>Asteraceae</taxon>
        <taxon>Asteroideae</taxon>
        <taxon>Anthemideae</taxon>
        <taxon>Anthemidinae</taxon>
        <taxon>Tanacetum</taxon>
    </lineage>
</organism>
<feature type="compositionally biased region" description="Acidic residues" evidence="1">
    <location>
        <begin position="54"/>
        <end position="87"/>
    </location>
</feature>
<feature type="region of interest" description="Disordered" evidence="1">
    <location>
        <begin position="1"/>
        <end position="128"/>
    </location>
</feature>
<dbReference type="EMBL" id="BKCJ010000772">
    <property type="protein sequence ID" value="GEU36117.1"/>
    <property type="molecule type" value="Genomic_DNA"/>
</dbReference>
<reference evidence="2" key="1">
    <citation type="journal article" date="2019" name="Sci. Rep.">
        <title>Draft genome of Tanacetum cinerariifolium, the natural source of mosquito coil.</title>
        <authorList>
            <person name="Yamashiro T."/>
            <person name="Shiraishi A."/>
            <person name="Satake H."/>
            <person name="Nakayama K."/>
        </authorList>
    </citation>
    <scope>NUCLEOTIDE SEQUENCE</scope>
</reference>
<dbReference type="AlphaFoldDB" id="A0A6L2JHQ5"/>
<comment type="caution">
    <text evidence="2">The sequence shown here is derived from an EMBL/GenBank/DDBJ whole genome shotgun (WGS) entry which is preliminary data.</text>
</comment>
<protein>
    <submittedName>
        <fullName evidence="2">Uncharacterized protein</fullName>
    </submittedName>
</protein>
<sequence>MANVPLNDPNVDAHAIVPAPVNPDHVPDQPVGLRDGFAPHWIRNNIPNNQNGWIEEDADKEEEDPEEGPEEDPEEEPEDADDDMEMDDGAKVIDPYIDDGLNNQPPLNLEDEETPPTSPVIPDVDGCDNIETNRTVRNVMSDLSGVKKLVKGLSDRFDKYKRSKVFDAKRVLEKELSEGSFPLPLSSQVREPPVEPSARLVPAPYLDDPYVVTRDAAIADAAIATFSIDDDDDDTALMDS</sequence>
<proteinExistence type="predicted"/>
<evidence type="ECO:0000256" key="1">
    <source>
        <dbReference type="SAM" id="MobiDB-lite"/>
    </source>
</evidence>
<accession>A0A6L2JHQ5</accession>
<gene>
    <name evidence="2" type="ORF">Tci_008095</name>
</gene>
<name>A0A6L2JHQ5_TANCI</name>